<dbReference type="SUPFAM" id="SSF52091">
    <property type="entry name" value="SpoIIaa-like"/>
    <property type="match status" value="1"/>
</dbReference>
<evidence type="ECO:0008006" key="3">
    <source>
        <dbReference type="Google" id="ProtNLM"/>
    </source>
</evidence>
<dbReference type="SUPFAM" id="SSF55874">
    <property type="entry name" value="ATPase domain of HSP90 chaperone/DNA topoisomerase II/histidine kinase"/>
    <property type="match status" value="1"/>
</dbReference>
<dbReference type="EMBL" id="JACHEK010000004">
    <property type="protein sequence ID" value="MBB6144063.1"/>
    <property type="molecule type" value="Genomic_DNA"/>
</dbReference>
<dbReference type="InterPro" id="IPR004358">
    <property type="entry name" value="Sig_transdc_His_kin-like_C"/>
</dbReference>
<dbReference type="OrthoDB" id="343089at2"/>
<dbReference type="PRINTS" id="PR00344">
    <property type="entry name" value="BCTRLSENSOR"/>
</dbReference>
<accession>A0A841JRM1</accession>
<organism evidence="1 2">
    <name type="scientific">Silvibacterium bohemicum</name>
    <dbReference type="NCBI Taxonomy" id="1577686"/>
    <lineage>
        <taxon>Bacteria</taxon>
        <taxon>Pseudomonadati</taxon>
        <taxon>Acidobacteriota</taxon>
        <taxon>Terriglobia</taxon>
        <taxon>Terriglobales</taxon>
        <taxon>Acidobacteriaceae</taxon>
        <taxon>Silvibacterium</taxon>
    </lineage>
</organism>
<evidence type="ECO:0000313" key="2">
    <source>
        <dbReference type="Proteomes" id="UP000538666"/>
    </source>
</evidence>
<dbReference type="Proteomes" id="UP000538666">
    <property type="component" value="Unassembled WGS sequence"/>
</dbReference>
<keyword evidence="2" id="KW-1185">Reference proteome</keyword>
<sequence>MRLPVTGELNDHAWEELLSACQPCISGEDKTLKLDFSSVGWSSPSGLVPLAALLNVIRSKGVEVVVTHYPPQDICSYYCRMDFLECIGAETPCQRNRNSGAGRFIEISELHNSEIHADIIEQLSALLEAVSEANDISKRSFIDACGELVSNTRHAYDRKVDPRITERSGALIQAQYYPRESQVEFCICDTGVGIKASLEATDTAGYSSHAEAITAALARGNRNQEQTGAGLGLAALASYIRKNGGSLSIRTGDARKVLERESVSAKEKPKTWPGTIITLRLNVKSDTNLSKSWERMARS</sequence>
<evidence type="ECO:0000313" key="1">
    <source>
        <dbReference type="EMBL" id="MBB6144063.1"/>
    </source>
</evidence>
<dbReference type="AlphaFoldDB" id="A0A841JRM1"/>
<dbReference type="InterPro" id="IPR036890">
    <property type="entry name" value="HATPase_C_sf"/>
</dbReference>
<dbReference type="RefSeq" id="WP_156185912.1">
    <property type="nucleotide sequence ID" value="NZ_JACHEK010000004.1"/>
</dbReference>
<comment type="caution">
    <text evidence="1">The sequence shown here is derived from an EMBL/GenBank/DDBJ whole genome shotgun (WGS) entry which is preliminary data.</text>
</comment>
<name>A0A841JRM1_9BACT</name>
<gene>
    <name evidence="1" type="ORF">HNQ77_002015</name>
</gene>
<dbReference type="InterPro" id="IPR036513">
    <property type="entry name" value="STAS_dom_sf"/>
</dbReference>
<dbReference type="Gene3D" id="3.30.565.10">
    <property type="entry name" value="Histidine kinase-like ATPase, C-terminal domain"/>
    <property type="match status" value="1"/>
</dbReference>
<protein>
    <recommendedName>
        <fullName evidence="3">Histidine kinase/HSP90-like ATPase domain-containing protein</fullName>
    </recommendedName>
</protein>
<reference evidence="1 2" key="1">
    <citation type="submission" date="2020-08" db="EMBL/GenBank/DDBJ databases">
        <title>Genomic Encyclopedia of Type Strains, Phase IV (KMG-IV): sequencing the most valuable type-strain genomes for metagenomic binning, comparative biology and taxonomic classification.</title>
        <authorList>
            <person name="Goeker M."/>
        </authorList>
    </citation>
    <scope>NUCLEOTIDE SEQUENCE [LARGE SCALE GENOMIC DNA]</scope>
    <source>
        <strain evidence="1 2">DSM 103733</strain>
    </source>
</reference>
<proteinExistence type="predicted"/>
<dbReference type="GO" id="GO:0016772">
    <property type="term" value="F:transferase activity, transferring phosphorus-containing groups"/>
    <property type="evidence" value="ECO:0007669"/>
    <property type="project" value="InterPro"/>
</dbReference>